<dbReference type="InterPro" id="IPR013121">
    <property type="entry name" value="Fe_red_NAD-bd_6"/>
</dbReference>
<evidence type="ECO:0000256" key="1">
    <source>
        <dbReference type="ARBA" id="ARBA00004141"/>
    </source>
</evidence>
<reference evidence="14 15" key="1">
    <citation type="submission" date="2020-12" db="EMBL/GenBank/DDBJ databases">
        <title>Effect of drift, selection, and recombination on the evolution of hybrid genomes in Candida yeast pathogens.</title>
        <authorList>
            <person name="Mixao V."/>
            <person name="Ksiezopolska E."/>
            <person name="Saus E."/>
            <person name="Boekhout T."/>
            <person name="Gacser A."/>
            <person name="Gabaldon T."/>
        </authorList>
    </citation>
    <scope>NUCLEOTIDE SEQUENCE [LARGE SCALE GENOMIC DNA]</scope>
    <source>
        <strain evidence="14 15">BP57</strain>
    </source>
</reference>
<evidence type="ECO:0000256" key="2">
    <source>
        <dbReference type="ARBA" id="ARBA00022448"/>
    </source>
</evidence>
<keyword evidence="5" id="KW-0274">FAD</keyword>
<dbReference type="GO" id="GO:0005886">
    <property type="term" value="C:plasma membrane"/>
    <property type="evidence" value="ECO:0007669"/>
    <property type="project" value="TreeGrafter"/>
</dbReference>
<feature type="transmembrane region" description="Helical" evidence="10">
    <location>
        <begin position="359"/>
        <end position="379"/>
    </location>
</feature>
<evidence type="ECO:0000313" key="14">
    <source>
        <dbReference type="EMBL" id="KAG5417315.1"/>
    </source>
</evidence>
<feature type="transmembrane region" description="Helical" evidence="10">
    <location>
        <begin position="256"/>
        <end position="277"/>
    </location>
</feature>
<keyword evidence="15" id="KW-1185">Reference proteome</keyword>
<dbReference type="Proteomes" id="UP000669133">
    <property type="component" value="Unassembled WGS sequence"/>
</dbReference>
<keyword evidence="8" id="KW-0406">Ion transport</keyword>
<dbReference type="GeneID" id="93653577"/>
<feature type="transmembrane region" description="Helical" evidence="10">
    <location>
        <begin position="329"/>
        <end position="352"/>
    </location>
</feature>
<comment type="caution">
    <text evidence="14">The sequence shown here is derived from an EMBL/GenBank/DDBJ whole genome shotgun (WGS) entry which is preliminary data.</text>
</comment>
<keyword evidence="2" id="KW-0813">Transport</keyword>
<organism evidence="14 15">
    <name type="scientific">Candida metapsilosis</name>
    <dbReference type="NCBI Taxonomy" id="273372"/>
    <lineage>
        <taxon>Eukaryota</taxon>
        <taxon>Fungi</taxon>
        <taxon>Dikarya</taxon>
        <taxon>Ascomycota</taxon>
        <taxon>Saccharomycotina</taxon>
        <taxon>Pichiomycetes</taxon>
        <taxon>Debaryomycetaceae</taxon>
        <taxon>Candida/Lodderomyces clade</taxon>
        <taxon>Candida</taxon>
    </lineage>
</organism>
<keyword evidence="11" id="KW-0732">Signal</keyword>
<evidence type="ECO:0000256" key="8">
    <source>
        <dbReference type="ARBA" id="ARBA00023065"/>
    </source>
</evidence>
<feature type="chain" id="PRO_5034687591" description="FAD-binding FR-type domain-containing protein" evidence="11">
    <location>
        <begin position="16"/>
        <end position="594"/>
    </location>
</feature>
<keyword evidence="9 10" id="KW-0472">Membrane</keyword>
<proteinExistence type="predicted"/>
<evidence type="ECO:0000256" key="3">
    <source>
        <dbReference type="ARBA" id="ARBA00022630"/>
    </source>
</evidence>
<feature type="transmembrane region" description="Helical" evidence="10">
    <location>
        <begin position="385"/>
        <end position="404"/>
    </location>
</feature>
<dbReference type="Pfam" id="PF01794">
    <property type="entry name" value="Ferric_reduct"/>
    <property type="match status" value="1"/>
</dbReference>
<dbReference type="RefSeq" id="XP_067546431.1">
    <property type="nucleotide sequence ID" value="XM_067694073.1"/>
</dbReference>
<evidence type="ECO:0000256" key="9">
    <source>
        <dbReference type="ARBA" id="ARBA00023136"/>
    </source>
</evidence>
<gene>
    <name evidence="14" type="ORF">I9W82_004948</name>
</gene>
<dbReference type="GO" id="GO:0006826">
    <property type="term" value="P:iron ion transport"/>
    <property type="evidence" value="ECO:0007669"/>
    <property type="project" value="TreeGrafter"/>
</dbReference>
<evidence type="ECO:0000259" key="12">
    <source>
        <dbReference type="Pfam" id="PF01794"/>
    </source>
</evidence>
<dbReference type="AlphaFoldDB" id="A0A8H7ZDA6"/>
<keyword evidence="3" id="KW-0285">Flavoprotein</keyword>
<feature type="domain" description="Ferric reductase NAD binding" evidence="13">
    <location>
        <begin position="457"/>
        <end position="571"/>
    </location>
</feature>
<feature type="transmembrane region" description="Helical" evidence="10">
    <location>
        <begin position="298"/>
        <end position="323"/>
    </location>
</feature>
<dbReference type="InterPro" id="IPR039261">
    <property type="entry name" value="FNR_nucleotide-bd"/>
</dbReference>
<evidence type="ECO:0008006" key="16">
    <source>
        <dbReference type="Google" id="ProtNLM"/>
    </source>
</evidence>
<keyword evidence="7" id="KW-0560">Oxidoreductase</keyword>
<keyword evidence="6 10" id="KW-1133">Transmembrane helix</keyword>
<comment type="subcellular location">
    <subcellularLocation>
        <location evidence="1">Membrane</location>
        <topology evidence="1">Multi-pass membrane protein</topology>
    </subcellularLocation>
</comment>
<dbReference type="EMBL" id="JAEOAQ010000007">
    <property type="protein sequence ID" value="KAG5417315.1"/>
    <property type="molecule type" value="Genomic_DNA"/>
</dbReference>
<dbReference type="Gene3D" id="3.40.50.80">
    <property type="entry name" value="Nucleotide-binding domain of ferredoxin-NADP reductase (FNR) module"/>
    <property type="match status" value="1"/>
</dbReference>
<sequence length="594" mass="67604">MRLLAFVALLPFLDASNVPRSNNLPCIRYKEMIPTYACSYQVNDHASNINWLASVLGCLSCKGHLEVKSIQGVKKFCQINGGVELSQERVQSAYQKFIHHKSNSSSTASPNVNTTIDHPILLHLSEVELYKKAYEKYLGNFDDSIYYGTAIYGYWLVVIVIAALANWGEGVFTSFSNTPWVRLIHKYLVLPALMTKSKSQVQSLLGPVQFILPSRLEALILALFFILSTTVTLMNTGPVDGDPIYYTKNNAQLRYVVDRSGIISTMLAPLVVLFAGRNNLLIWITRWQYERFQTFHRWLARSMVVLGLVHAIGYTKLLSIFFYSEIKTVYLKAGVVAMVASIVMVLQGVLCVRRRWYEMFLIVHIVLGVCWLVGCWLHVNELGFVYFFYPVAAVWGIDMLARIVRLMFFGFPMADFYLVADDLIRIDIAVPKSWQNRDTIGHAFIYIFQANCFWQSHPFTWFYDELKALEGTSVVVKVYLTGASSSWTEKGTLKSGPIDEKRAYHEDAIPQSEQSSSSDDESKLNNLSFIEFLYGRPDISQLVATNIEECQTSVAFITCGHPRMVDDLRFEVCQRINAVPGKTVYFYNQLQVWA</sequence>
<evidence type="ECO:0000256" key="4">
    <source>
        <dbReference type="ARBA" id="ARBA00022692"/>
    </source>
</evidence>
<protein>
    <recommendedName>
        <fullName evidence="16">FAD-binding FR-type domain-containing protein</fullName>
    </recommendedName>
</protein>
<dbReference type="Pfam" id="PF08030">
    <property type="entry name" value="NAD_binding_6"/>
    <property type="match status" value="1"/>
</dbReference>
<feature type="transmembrane region" description="Helical" evidence="10">
    <location>
        <begin position="145"/>
        <end position="167"/>
    </location>
</feature>
<dbReference type="GO" id="GO:0006879">
    <property type="term" value="P:intracellular iron ion homeostasis"/>
    <property type="evidence" value="ECO:0007669"/>
    <property type="project" value="TreeGrafter"/>
</dbReference>
<feature type="domain" description="Ferric oxidoreductase" evidence="12">
    <location>
        <begin position="260"/>
        <end position="375"/>
    </location>
</feature>
<evidence type="ECO:0000256" key="11">
    <source>
        <dbReference type="SAM" id="SignalP"/>
    </source>
</evidence>
<evidence type="ECO:0000256" key="5">
    <source>
        <dbReference type="ARBA" id="ARBA00022827"/>
    </source>
</evidence>
<feature type="signal peptide" evidence="11">
    <location>
        <begin position="1"/>
        <end position="15"/>
    </location>
</feature>
<evidence type="ECO:0000256" key="7">
    <source>
        <dbReference type="ARBA" id="ARBA00023002"/>
    </source>
</evidence>
<dbReference type="PANTHER" id="PTHR32361:SF9">
    <property type="entry name" value="FERRIC REDUCTASE TRANSMEMBRANE COMPONENT 3-RELATED"/>
    <property type="match status" value="1"/>
</dbReference>
<dbReference type="GO" id="GO:0000293">
    <property type="term" value="F:ferric-chelate reductase activity"/>
    <property type="evidence" value="ECO:0007669"/>
    <property type="project" value="UniProtKB-ARBA"/>
</dbReference>
<name>A0A8H7ZDA6_9ASCO</name>
<accession>A0A8H7ZDA6</accession>
<evidence type="ECO:0000313" key="15">
    <source>
        <dbReference type="Proteomes" id="UP000669133"/>
    </source>
</evidence>
<dbReference type="InterPro" id="IPR051410">
    <property type="entry name" value="Ferric/Cupric_Reductase"/>
</dbReference>
<dbReference type="PANTHER" id="PTHR32361">
    <property type="entry name" value="FERRIC/CUPRIC REDUCTASE TRANSMEMBRANE COMPONENT"/>
    <property type="match status" value="1"/>
</dbReference>
<dbReference type="GO" id="GO:0015677">
    <property type="term" value="P:copper ion import"/>
    <property type="evidence" value="ECO:0007669"/>
    <property type="project" value="TreeGrafter"/>
</dbReference>
<keyword evidence="4 10" id="KW-0812">Transmembrane</keyword>
<dbReference type="OrthoDB" id="4494341at2759"/>
<evidence type="ECO:0000256" key="6">
    <source>
        <dbReference type="ARBA" id="ARBA00022989"/>
    </source>
</evidence>
<dbReference type="InterPro" id="IPR013130">
    <property type="entry name" value="Fe3_Rdtase_TM_dom"/>
</dbReference>
<feature type="transmembrane region" description="Helical" evidence="10">
    <location>
        <begin position="218"/>
        <end position="236"/>
    </location>
</feature>
<evidence type="ECO:0000256" key="10">
    <source>
        <dbReference type="SAM" id="Phobius"/>
    </source>
</evidence>
<evidence type="ECO:0000259" key="13">
    <source>
        <dbReference type="Pfam" id="PF08030"/>
    </source>
</evidence>